<dbReference type="AlphaFoldDB" id="A0A6A0ABL7"/>
<evidence type="ECO:0000256" key="6">
    <source>
        <dbReference type="SAM" id="MobiDB-lite"/>
    </source>
</evidence>
<gene>
    <name evidence="7" type="ORF">HaLaN_28907</name>
</gene>
<comment type="similarity">
    <text evidence="1">Belongs to the peptidase S28 family.</text>
</comment>
<dbReference type="PANTHER" id="PTHR11010:SF38">
    <property type="entry name" value="LYSOSOMAL PRO-X CARBOXYPEPTIDASE"/>
    <property type="match status" value="1"/>
</dbReference>
<feature type="region of interest" description="Disordered" evidence="6">
    <location>
        <begin position="123"/>
        <end position="143"/>
    </location>
</feature>
<sequence length="143" mass="15502">MMAAMELLGGCCGQDLETLYCAGLCLDGPLLQRLESALGSHLVCLQLLACSLHDSLNGLLDPWHGGGVLHNISHSLVAIIIPEGAHHIDLMFSHPLDPPSVIHARQMECSLIREWVAQAQARSKGRKRRQPGWQLAPEGGAWS</sequence>
<dbReference type="GO" id="GO:0070008">
    <property type="term" value="F:serine-type exopeptidase activity"/>
    <property type="evidence" value="ECO:0007669"/>
    <property type="project" value="InterPro"/>
</dbReference>
<keyword evidence="8" id="KW-1185">Reference proteome</keyword>
<dbReference type="PANTHER" id="PTHR11010">
    <property type="entry name" value="PROTEASE S28 PRO-X CARBOXYPEPTIDASE-RELATED"/>
    <property type="match status" value="1"/>
</dbReference>
<comment type="caution">
    <text evidence="7">The sequence shown here is derived from an EMBL/GenBank/DDBJ whole genome shotgun (WGS) entry which is preliminary data.</text>
</comment>
<evidence type="ECO:0000313" key="7">
    <source>
        <dbReference type="EMBL" id="GFH30116.1"/>
    </source>
</evidence>
<dbReference type="Pfam" id="PF05577">
    <property type="entry name" value="Peptidase_S28"/>
    <property type="match status" value="1"/>
</dbReference>
<accession>A0A6A0ABL7</accession>
<dbReference type="GO" id="GO:0006508">
    <property type="term" value="P:proteolysis"/>
    <property type="evidence" value="ECO:0007669"/>
    <property type="project" value="UniProtKB-KW"/>
</dbReference>
<evidence type="ECO:0000313" key="8">
    <source>
        <dbReference type="Proteomes" id="UP000485058"/>
    </source>
</evidence>
<feature type="non-terminal residue" evidence="7">
    <location>
        <position position="1"/>
    </location>
</feature>
<dbReference type="Proteomes" id="UP000485058">
    <property type="component" value="Unassembled WGS sequence"/>
</dbReference>
<protein>
    <submittedName>
        <fullName evidence="7">Uncharacterized protein</fullName>
    </submittedName>
</protein>
<keyword evidence="3" id="KW-0732">Signal</keyword>
<reference evidence="7 8" key="1">
    <citation type="submission" date="2020-02" db="EMBL/GenBank/DDBJ databases">
        <title>Draft genome sequence of Haematococcus lacustris strain NIES-144.</title>
        <authorList>
            <person name="Morimoto D."/>
            <person name="Nakagawa S."/>
            <person name="Yoshida T."/>
            <person name="Sawayama S."/>
        </authorList>
    </citation>
    <scope>NUCLEOTIDE SEQUENCE [LARGE SCALE GENOMIC DNA]</scope>
    <source>
        <strain evidence="7 8">NIES-144</strain>
    </source>
</reference>
<evidence type="ECO:0000256" key="3">
    <source>
        <dbReference type="ARBA" id="ARBA00022729"/>
    </source>
</evidence>
<evidence type="ECO:0000256" key="5">
    <source>
        <dbReference type="ARBA" id="ARBA00023180"/>
    </source>
</evidence>
<keyword evidence="2" id="KW-0645">Protease</keyword>
<evidence type="ECO:0000256" key="4">
    <source>
        <dbReference type="ARBA" id="ARBA00022801"/>
    </source>
</evidence>
<dbReference type="InterPro" id="IPR029058">
    <property type="entry name" value="AB_hydrolase_fold"/>
</dbReference>
<keyword evidence="5" id="KW-0325">Glycoprotein</keyword>
<dbReference type="InterPro" id="IPR008758">
    <property type="entry name" value="Peptidase_S28"/>
</dbReference>
<evidence type="ECO:0000256" key="1">
    <source>
        <dbReference type="ARBA" id="ARBA00011079"/>
    </source>
</evidence>
<evidence type="ECO:0000256" key="2">
    <source>
        <dbReference type="ARBA" id="ARBA00022670"/>
    </source>
</evidence>
<organism evidence="7 8">
    <name type="scientific">Haematococcus lacustris</name>
    <name type="common">Green alga</name>
    <name type="synonym">Haematococcus pluvialis</name>
    <dbReference type="NCBI Taxonomy" id="44745"/>
    <lineage>
        <taxon>Eukaryota</taxon>
        <taxon>Viridiplantae</taxon>
        <taxon>Chlorophyta</taxon>
        <taxon>core chlorophytes</taxon>
        <taxon>Chlorophyceae</taxon>
        <taxon>CS clade</taxon>
        <taxon>Chlamydomonadales</taxon>
        <taxon>Haematococcaceae</taxon>
        <taxon>Haematococcus</taxon>
    </lineage>
</organism>
<proteinExistence type="inferred from homology"/>
<dbReference type="Gene3D" id="3.40.50.1820">
    <property type="entry name" value="alpha/beta hydrolase"/>
    <property type="match status" value="1"/>
</dbReference>
<dbReference type="GO" id="GO:0008239">
    <property type="term" value="F:dipeptidyl-peptidase activity"/>
    <property type="evidence" value="ECO:0007669"/>
    <property type="project" value="TreeGrafter"/>
</dbReference>
<keyword evidence="4" id="KW-0378">Hydrolase</keyword>
<dbReference type="EMBL" id="BLLF01004715">
    <property type="protein sequence ID" value="GFH30116.1"/>
    <property type="molecule type" value="Genomic_DNA"/>
</dbReference>
<name>A0A6A0ABL7_HAELA</name>